<dbReference type="Pfam" id="PF03634">
    <property type="entry name" value="TCP"/>
    <property type="match status" value="1"/>
</dbReference>
<dbReference type="GO" id="GO:0005634">
    <property type="term" value="C:nucleus"/>
    <property type="evidence" value="ECO:0007669"/>
    <property type="project" value="UniProtKB-SubCell"/>
</dbReference>
<comment type="subcellular location">
    <subcellularLocation>
        <location evidence="1">Nucleus</location>
    </subcellularLocation>
</comment>
<evidence type="ECO:0000256" key="5">
    <source>
        <dbReference type="ARBA" id="ARBA00023242"/>
    </source>
</evidence>
<evidence type="ECO:0000259" key="7">
    <source>
        <dbReference type="PROSITE" id="PS51369"/>
    </source>
</evidence>
<keyword evidence="5" id="KW-0539">Nucleus</keyword>
<dbReference type="EMBL" id="GU176398">
    <property type="protein sequence ID" value="ACZ52907.1"/>
    <property type="molecule type" value="mRNA"/>
</dbReference>
<accession>D1MJ53</accession>
<dbReference type="GO" id="GO:0003700">
    <property type="term" value="F:DNA-binding transcription factor activity"/>
    <property type="evidence" value="ECO:0007669"/>
    <property type="project" value="InterPro"/>
</dbReference>
<feature type="domain" description="TCP" evidence="7">
    <location>
        <begin position="63"/>
        <end position="117"/>
    </location>
</feature>
<feature type="non-terminal residue" evidence="8">
    <location>
        <position position="1"/>
    </location>
</feature>
<proteinExistence type="evidence at transcript level"/>
<sequence length="216" mass="23645">KNPKIHSQSPNQTLPTMTSQLAIHTFSQSDTKTTSTAVTTTDSDPNLQLSTVRRTSTTASRSTKDRHTKVNGRGRRVRMPPLCAARIFQLTRELGHRSDGETIEWLLRQAEPSIIAATGTGTVPADPVSTIFPVSSSSVQSVSCNVHPVSSVCHGSQDVFAAGMPLQQPSCRLDLCQPIGMEYAAENRYRHMPFTALLLQPTTVEENQQEETLSEQ</sequence>
<dbReference type="AlphaFoldDB" id="D1MJ53"/>
<reference evidence="8" key="1">
    <citation type="submission" date="2009-11" db="EMBL/GenBank/DDBJ databases">
        <title>Yeast two hybrid screen for proteins interacting with Unifoliata.</title>
        <authorList>
            <person name="Juul T."/>
            <person name="Hofer J."/>
            <person name="Ellis N."/>
        </authorList>
    </citation>
    <scope>NUCLEOTIDE SEQUENCE</scope>
</reference>
<name>D1MJ53_PEA</name>
<evidence type="ECO:0000256" key="4">
    <source>
        <dbReference type="ARBA" id="ARBA00023163"/>
    </source>
</evidence>
<dbReference type="PANTHER" id="PTHR31072">
    <property type="entry name" value="TRANSCRIPTION FACTOR TCP4-RELATED"/>
    <property type="match status" value="1"/>
</dbReference>
<evidence type="ECO:0000313" key="8">
    <source>
        <dbReference type="EMBL" id="ACZ52907.1"/>
    </source>
</evidence>
<evidence type="ECO:0000256" key="6">
    <source>
        <dbReference type="SAM" id="MobiDB-lite"/>
    </source>
</evidence>
<gene>
    <name evidence="8" type="primary">PEAPCF1</name>
</gene>
<dbReference type="PROSITE" id="PS51369">
    <property type="entry name" value="TCP"/>
    <property type="match status" value="1"/>
</dbReference>
<feature type="region of interest" description="Disordered" evidence="6">
    <location>
        <begin position="25"/>
        <end position="72"/>
    </location>
</feature>
<feature type="compositionally biased region" description="Low complexity" evidence="6">
    <location>
        <begin position="29"/>
        <end position="61"/>
    </location>
</feature>
<keyword evidence="3" id="KW-0238">DNA-binding</keyword>
<keyword evidence="4" id="KW-0804">Transcription</keyword>
<dbReference type="InterPro" id="IPR017887">
    <property type="entry name" value="TF_TCP_subgr"/>
</dbReference>
<dbReference type="GO" id="GO:0043565">
    <property type="term" value="F:sequence-specific DNA binding"/>
    <property type="evidence" value="ECO:0007669"/>
    <property type="project" value="TreeGrafter"/>
</dbReference>
<keyword evidence="2" id="KW-0805">Transcription regulation</keyword>
<evidence type="ECO:0000256" key="2">
    <source>
        <dbReference type="ARBA" id="ARBA00023015"/>
    </source>
</evidence>
<evidence type="ECO:0000256" key="3">
    <source>
        <dbReference type="ARBA" id="ARBA00023125"/>
    </source>
</evidence>
<evidence type="ECO:0000256" key="1">
    <source>
        <dbReference type="ARBA" id="ARBA00004123"/>
    </source>
</evidence>
<protein>
    <submittedName>
        <fullName evidence="8">Proliferating cell nuclear antigen gene-controlling element binding factor</fullName>
    </submittedName>
</protein>
<organism evidence="8">
    <name type="scientific">Pisum sativum</name>
    <name type="common">Garden pea</name>
    <name type="synonym">Lathyrus oleraceus</name>
    <dbReference type="NCBI Taxonomy" id="3888"/>
    <lineage>
        <taxon>Eukaryota</taxon>
        <taxon>Viridiplantae</taxon>
        <taxon>Streptophyta</taxon>
        <taxon>Embryophyta</taxon>
        <taxon>Tracheophyta</taxon>
        <taxon>Spermatophyta</taxon>
        <taxon>Magnoliopsida</taxon>
        <taxon>eudicotyledons</taxon>
        <taxon>Gunneridae</taxon>
        <taxon>Pentapetalae</taxon>
        <taxon>rosids</taxon>
        <taxon>fabids</taxon>
        <taxon>Fabales</taxon>
        <taxon>Fabaceae</taxon>
        <taxon>Papilionoideae</taxon>
        <taxon>50 kb inversion clade</taxon>
        <taxon>NPAAA clade</taxon>
        <taxon>Hologalegina</taxon>
        <taxon>IRL clade</taxon>
        <taxon>Fabeae</taxon>
        <taxon>Lathyrus</taxon>
    </lineage>
</organism>
<dbReference type="PANTHER" id="PTHR31072:SF91">
    <property type="entry name" value="TRANSCRIPTION FACTOR TCP6"/>
    <property type="match status" value="1"/>
</dbReference>
<dbReference type="InterPro" id="IPR005333">
    <property type="entry name" value="Transcription_factor_TCP"/>
</dbReference>